<protein>
    <submittedName>
        <fullName evidence="2">Metallophosphoesterase family protein</fullName>
    </submittedName>
</protein>
<proteinExistence type="predicted"/>
<dbReference type="GO" id="GO:0003993">
    <property type="term" value="F:acid phosphatase activity"/>
    <property type="evidence" value="ECO:0007669"/>
    <property type="project" value="InterPro"/>
</dbReference>
<dbReference type="PANTHER" id="PTHR22953:SF153">
    <property type="entry name" value="PURPLE ACID PHOSPHATASE"/>
    <property type="match status" value="1"/>
</dbReference>
<reference evidence="2" key="1">
    <citation type="journal article" date="2020" name="mSystems">
        <title>Genome- and Community-Level Interaction Insights into Carbon Utilization and Element Cycling Functions of Hydrothermarchaeota in Hydrothermal Sediment.</title>
        <authorList>
            <person name="Zhou Z."/>
            <person name="Liu Y."/>
            <person name="Xu W."/>
            <person name="Pan J."/>
            <person name="Luo Z.H."/>
            <person name="Li M."/>
        </authorList>
    </citation>
    <scope>NUCLEOTIDE SEQUENCE [LARGE SCALE GENOMIC DNA]</scope>
    <source>
        <strain evidence="2">HyVt-456</strain>
    </source>
</reference>
<accession>A0A7V1LNW0</accession>
<evidence type="ECO:0000256" key="1">
    <source>
        <dbReference type="ARBA" id="ARBA00022729"/>
    </source>
</evidence>
<dbReference type="Proteomes" id="UP000886005">
    <property type="component" value="Unassembled WGS sequence"/>
</dbReference>
<keyword evidence="1" id="KW-0732">Signal</keyword>
<dbReference type="InterPro" id="IPR008963">
    <property type="entry name" value="Purple_acid_Pase-like_N"/>
</dbReference>
<organism evidence="2">
    <name type="scientific">Caldithrix abyssi</name>
    <dbReference type="NCBI Taxonomy" id="187145"/>
    <lineage>
        <taxon>Bacteria</taxon>
        <taxon>Pseudomonadati</taxon>
        <taxon>Calditrichota</taxon>
        <taxon>Calditrichia</taxon>
        <taxon>Calditrichales</taxon>
        <taxon>Calditrichaceae</taxon>
        <taxon>Caldithrix</taxon>
    </lineage>
</organism>
<dbReference type="InterPro" id="IPR039331">
    <property type="entry name" value="PAPs-like"/>
</dbReference>
<sequence length="625" mass="70977">MKKYIAIGFLIFLIPSFLMAQISIPRVHTNMGVEGERMYMEINGERFYQKERAPRYTLEQMRGRPSGTDDGLAFDFGEGLQGTLYYGLIDYGDSKHPSPVYFRRTAAIEKGRAHIPIKGNLDGRYDMVGWEKSGKGVLGYRVVNHEGRILYDGKIGFKGHGPFEVDDTIIEGPFVHLLRPFGATISFDTNRPIVAHVLVNGQTVSGTKPQTHHELPIDGLEPNTSYRYTIRYGENEQSYRFKTAPRPGSRTAFSFSYASDSRSGQGGGERDLFGTNFYVMRKMMALNSQEGVAFAQFTGDMINGYLSNRGEMDLQYANWKRSFESYAHYFPVIPAMGNHEAFVHVFDDGSRYGLSVDRFPYASESAEKVFADHFVNPHNGPVSEDGAVYDPDPETMDFPSYKENAYFYIYDNVAVIVMNSDYWYSPSRKSIPHVGGGIHGYIMDQQLAWFKKTLFELEANPDIDHIFVTEHTPFFPNGGHSGDDMWYRGNNDIRPFVAGQPLKYGIIERRDQLLDLIVNKSKKVVAILTGDEHNYNKLEIGPKTPIYPENWPNDKKLTLKRTVYQINNGAAGAPYYAQEKLPWSAFVSGFSTQNALVIFKVRGRRIKMVVKNPDTLEKVDELQLR</sequence>
<gene>
    <name evidence="2" type="ORF">ENJ10_12070</name>
</gene>
<dbReference type="Gene3D" id="2.60.40.380">
    <property type="entry name" value="Purple acid phosphatase-like, N-terminal"/>
    <property type="match status" value="1"/>
</dbReference>
<dbReference type="PANTHER" id="PTHR22953">
    <property type="entry name" value="ACID PHOSPHATASE RELATED"/>
    <property type="match status" value="1"/>
</dbReference>
<dbReference type="Gene3D" id="3.60.21.10">
    <property type="match status" value="1"/>
</dbReference>
<comment type="caution">
    <text evidence="2">The sequence shown here is derived from an EMBL/GenBank/DDBJ whole genome shotgun (WGS) entry which is preliminary data.</text>
</comment>
<dbReference type="AlphaFoldDB" id="A0A7V1LNW0"/>
<dbReference type="GO" id="GO:0046872">
    <property type="term" value="F:metal ion binding"/>
    <property type="evidence" value="ECO:0007669"/>
    <property type="project" value="InterPro"/>
</dbReference>
<dbReference type="SUPFAM" id="SSF49363">
    <property type="entry name" value="Purple acid phosphatase, N-terminal domain"/>
    <property type="match status" value="1"/>
</dbReference>
<dbReference type="EMBL" id="DRLD01000336">
    <property type="protein sequence ID" value="HED11418.1"/>
    <property type="molecule type" value="Genomic_DNA"/>
</dbReference>
<dbReference type="SUPFAM" id="SSF56300">
    <property type="entry name" value="Metallo-dependent phosphatases"/>
    <property type="match status" value="1"/>
</dbReference>
<dbReference type="InterPro" id="IPR029052">
    <property type="entry name" value="Metallo-depent_PP-like"/>
</dbReference>
<name>A0A7V1LNW0_CALAY</name>
<evidence type="ECO:0000313" key="2">
    <source>
        <dbReference type="EMBL" id="HED11418.1"/>
    </source>
</evidence>